<feature type="transmembrane region" description="Helical" evidence="1">
    <location>
        <begin position="134"/>
        <end position="159"/>
    </location>
</feature>
<name>A0A0M9UB97_9CHLR</name>
<feature type="transmembrane region" description="Helical" evidence="1">
    <location>
        <begin position="207"/>
        <end position="229"/>
    </location>
</feature>
<dbReference type="GO" id="GO:0005886">
    <property type="term" value="C:plasma membrane"/>
    <property type="evidence" value="ECO:0007669"/>
    <property type="project" value="UniProtKB-SubCell"/>
</dbReference>
<evidence type="ECO:0000313" key="5">
    <source>
        <dbReference type="Proteomes" id="UP000050502"/>
    </source>
</evidence>
<reference evidence="2 4" key="1">
    <citation type="journal article" date="2015" name="Genome Announc.">
        <title>Draft Genome Sequence of a Heterotrophic Facultative Anaerobic Thermophilic Bacterium, Ardenticatena maritima Strain 110ST.</title>
        <authorList>
            <person name="Kawaichi S."/>
            <person name="Yoshida T."/>
            <person name="Sako Y."/>
            <person name="Nakamura R."/>
        </authorList>
    </citation>
    <scope>NUCLEOTIDE SEQUENCE [LARGE SCALE GENOMIC DNA]</scope>
    <source>
        <strain evidence="2 4">110S</strain>
    </source>
</reference>
<evidence type="ECO:0000313" key="3">
    <source>
        <dbReference type="EMBL" id="KPL87975.1"/>
    </source>
</evidence>
<keyword evidence="1" id="KW-0812">Transmembrane</keyword>
<proteinExistence type="predicted"/>
<protein>
    <recommendedName>
        <fullName evidence="6">ABC-2 type transport system permease protein</fullName>
    </recommendedName>
</protein>
<reference evidence="4" key="3">
    <citation type="submission" date="2015-08" db="EMBL/GenBank/DDBJ databases">
        <title>Draft Genome Sequence of a Heterotrophic Facultative Anaerobic Bacterium Ardenticatena maritima Strain 110S.</title>
        <authorList>
            <person name="Kawaichi S."/>
            <person name="Yoshida T."/>
            <person name="Sako Y."/>
            <person name="Nakamura R."/>
        </authorList>
    </citation>
    <scope>NUCLEOTIDE SEQUENCE [LARGE SCALE GENOMIC DNA]</scope>
    <source>
        <strain evidence="4">110S</strain>
    </source>
</reference>
<dbReference type="AlphaFoldDB" id="A0A0M9UB97"/>
<evidence type="ECO:0000256" key="1">
    <source>
        <dbReference type="SAM" id="Phobius"/>
    </source>
</evidence>
<dbReference type="EMBL" id="LGKN01000005">
    <property type="protein sequence ID" value="KPL87975.1"/>
    <property type="molecule type" value="Genomic_DNA"/>
</dbReference>
<comment type="caution">
    <text evidence="2">The sequence shown here is derived from an EMBL/GenBank/DDBJ whole genome shotgun (WGS) entry which is preliminary data.</text>
</comment>
<dbReference type="EMBL" id="BBZA01000002">
    <property type="protein sequence ID" value="GAP61604.1"/>
    <property type="molecule type" value="Genomic_DNA"/>
</dbReference>
<reference evidence="3 5" key="2">
    <citation type="submission" date="2015-07" db="EMBL/GenBank/DDBJ databases">
        <title>Whole genome sequence of Ardenticatena maritima DSM 23922.</title>
        <authorList>
            <person name="Hemp J."/>
            <person name="Ward L.M."/>
            <person name="Pace L.A."/>
            <person name="Fischer W.W."/>
        </authorList>
    </citation>
    <scope>NUCLEOTIDE SEQUENCE [LARGE SCALE GENOMIC DNA]</scope>
    <source>
        <strain evidence="3 5">110S</strain>
    </source>
</reference>
<feature type="transmembrane region" description="Helical" evidence="1">
    <location>
        <begin position="21"/>
        <end position="41"/>
    </location>
</feature>
<feature type="transmembrane region" description="Helical" evidence="1">
    <location>
        <begin position="171"/>
        <end position="195"/>
    </location>
</feature>
<feature type="transmembrane region" description="Helical" evidence="1">
    <location>
        <begin position="235"/>
        <end position="256"/>
    </location>
</feature>
<dbReference type="InParanoid" id="A0A0M9UB97"/>
<evidence type="ECO:0000313" key="2">
    <source>
        <dbReference type="EMBL" id="GAP61604.1"/>
    </source>
</evidence>
<keyword evidence="4" id="KW-1185">Reference proteome</keyword>
<keyword evidence="1" id="KW-0472">Membrane</keyword>
<accession>A0A0M9UB97</accession>
<organism evidence="2 4">
    <name type="scientific">Ardenticatena maritima</name>
    <dbReference type="NCBI Taxonomy" id="872965"/>
    <lineage>
        <taxon>Bacteria</taxon>
        <taxon>Bacillati</taxon>
        <taxon>Chloroflexota</taxon>
        <taxon>Ardenticatenia</taxon>
        <taxon>Ardenticatenales</taxon>
        <taxon>Ardenticatenaceae</taxon>
        <taxon>Ardenticatena</taxon>
    </lineage>
</organism>
<dbReference type="OrthoDB" id="157137at2"/>
<evidence type="ECO:0008006" key="6">
    <source>
        <dbReference type="Google" id="ProtNLM"/>
    </source>
</evidence>
<dbReference type="Proteomes" id="UP000037784">
    <property type="component" value="Unassembled WGS sequence"/>
</dbReference>
<dbReference type="Pfam" id="PF12679">
    <property type="entry name" value="ABC2_membrane_2"/>
    <property type="match status" value="1"/>
</dbReference>
<feature type="transmembrane region" description="Helical" evidence="1">
    <location>
        <begin position="85"/>
        <end position="107"/>
    </location>
</feature>
<evidence type="ECO:0000313" key="4">
    <source>
        <dbReference type="Proteomes" id="UP000037784"/>
    </source>
</evidence>
<dbReference type="GO" id="GO:0140359">
    <property type="term" value="F:ABC-type transporter activity"/>
    <property type="evidence" value="ECO:0007669"/>
    <property type="project" value="InterPro"/>
</dbReference>
<gene>
    <name evidence="2" type="ORF">ARMA_0027</name>
    <name evidence="3" type="ORF">SE16_10680</name>
</gene>
<dbReference type="STRING" id="872965.SE16_10680"/>
<keyword evidence="1" id="KW-1133">Transmembrane helix</keyword>
<dbReference type="Proteomes" id="UP000050502">
    <property type="component" value="Unassembled WGS sequence"/>
</dbReference>
<sequence>MRWHYVRAVLTKEWHELARQRMIWSAMLIPLLVTMVIPIITVRSMGAEEALDRDTVELVSRFTAAIPELAALSPDLQVAVVMLRMFSMMFLLIPVVGALNIATYAIVGEKRNRTLEPVLTTPIRPQELLLGKSIAAVVIPMLTTWLGYVLYIFIITFFLDARLRPYLLDTASLLMIFVLAPFVALFGLGGGMIVSTRANDVRAAQQVGGLVVLPVVALFVGQALGWLIFDTWLMLLAIAGAIVLDIVLLGINVALFDTERILTRWT</sequence>
<dbReference type="PANTHER" id="PTHR43471">
    <property type="entry name" value="ABC TRANSPORTER PERMEASE"/>
    <property type="match status" value="1"/>
</dbReference>
<dbReference type="PANTHER" id="PTHR43471:SF1">
    <property type="entry name" value="ABC TRANSPORTER PERMEASE PROTEIN NOSY-RELATED"/>
    <property type="match status" value="1"/>
</dbReference>
<dbReference type="RefSeq" id="WP_054491560.1">
    <property type="nucleotide sequence ID" value="NZ_BBZA01000002.1"/>
</dbReference>